<evidence type="ECO:0000313" key="2">
    <source>
        <dbReference type="Proteomes" id="UP001152795"/>
    </source>
</evidence>
<feature type="non-terminal residue" evidence="1">
    <location>
        <position position="118"/>
    </location>
</feature>
<accession>A0A7D9M7H2</accession>
<dbReference type="AlphaFoldDB" id="A0A7D9M7H2"/>
<evidence type="ECO:0000313" key="1">
    <source>
        <dbReference type="EMBL" id="CAB4043759.1"/>
    </source>
</evidence>
<gene>
    <name evidence="1" type="ORF">PACLA_8A002180</name>
</gene>
<dbReference type="Proteomes" id="UP001152795">
    <property type="component" value="Unassembled WGS sequence"/>
</dbReference>
<sequence length="118" mass="13172">MATAEGLFGHVGEFNSEREKFKSYVERMEMFFTANNVVETPGEANVVANQIVSDRKRAIFLTEIGPDVYSTLSNLLVPAKPKDTSLTNIVQALEKHFNPAPLEIAESFHFGTRIVKNL</sequence>
<reference evidence="1" key="1">
    <citation type="submission" date="2020-04" db="EMBL/GenBank/DDBJ databases">
        <authorList>
            <person name="Alioto T."/>
            <person name="Alioto T."/>
            <person name="Gomez Garrido J."/>
        </authorList>
    </citation>
    <scope>NUCLEOTIDE SEQUENCE</scope>
    <source>
        <strain evidence="1">A484AB</strain>
    </source>
</reference>
<name>A0A7D9M7H2_PARCT</name>
<protein>
    <submittedName>
        <fullName evidence="1">Uncharacterized protein</fullName>
    </submittedName>
</protein>
<comment type="caution">
    <text evidence="1">The sequence shown here is derived from an EMBL/GenBank/DDBJ whole genome shotgun (WGS) entry which is preliminary data.</text>
</comment>
<dbReference type="EMBL" id="CACRXK020033086">
    <property type="protein sequence ID" value="CAB4043759.1"/>
    <property type="molecule type" value="Genomic_DNA"/>
</dbReference>
<dbReference type="OrthoDB" id="5971890at2759"/>
<proteinExistence type="predicted"/>
<organism evidence="1 2">
    <name type="scientific">Paramuricea clavata</name>
    <name type="common">Red gorgonian</name>
    <name type="synonym">Violescent sea-whip</name>
    <dbReference type="NCBI Taxonomy" id="317549"/>
    <lineage>
        <taxon>Eukaryota</taxon>
        <taxon>Metazoa</taxon>
        <taxon>Cnidaria</taxon>
        <taxon>Anthozoa</taxon>
        <taxon>Octocorallia</taxon>
        <taxon>Malacalcyonacea</taxon>
        <taxon>Plexauridae</taxon>
        <taxon>Paramuricea</taxon>
    </lineage>
</organism>
<keyword evidence="2" id="KW-1185">Reference proteome</keyword>